<dbReference type="Gene3D" id="3.40.50.1820">
    <property type="entry name" value="alpha/beta hydrolase"/>
    <property type="match status" value="1"/>
</dbReference>
<dbReference type="GO" id="GO:0016787">
    <property type="term" value="F:hydrolase activity"/>
    <property type="evidence" value="ECO:0007669"/>
    <property type="project" value="UniProtKB-KW"/>
</dbReference>
<accession>A0A239ST39</accession>
<keyword evidence="3" id="KW-1185">Reference proteome</keyword>
<dbReference type="PANTHER" id="PTHR43689:SF8">
    <property type="entry name" value="ALPHA_BETA-HYDROLASES SUPERFAMILY PROTEIN"/>
    <property type="match status" value="1"/>
</dbReference>
<gene>
    <name evidence="2" type="ORF">SAMEA4412692_01047</name>
</gene>
<dbReference type="eggNOG" id="COG2267">
    <property type="taxonomic scope" value="Bacteria"/>
</dbReference>
<dbReference type="AlphaFoldDB" id="A0A239ST39"/>
<evidence type="ECO:0000313" key="3">
    <source>
        <dbReference type="Proteomes" id="UP000215185"/>
    </source>
</evidence>
<feature type="domain" description="AB hydrolase-1" evidence="1">
    <location>
        <begin position="3"/>
        <end position="192"/>
    </location>
</feature>
<dbReference type="KEGG" id="smen:SAMEA4412692_1047"/>
<dbReference type="EMBL" id="LT906439">
    <property type="protein sequence ID" value="SNU88412.1"/>
    <property type="molecule type" value="Genomic_DNA"/>
</dbReference>
<reference evidence="2 3" key="1">
    <citation type="submission" date="2017-06" db="EMBL/GenBank/DDBJ databases">
        <authorList>
            <consortium name="Pathogen Informatics"/>
        </authorList>
    </citation>
    <scope>NUCLEOTIDE SEQUENCE [LARGE SCALE GENOMIC DNA]</scope>
    <source>
        <strain evidence="2 3">NCTC13788</strain>
    </source>
</reference>
<protein>
    <submittedName>
        <fullName evidence="2">Hydrolase</fullName>
    </submittedName>
</protein>
<dbReference type="PANTHER" id="PTHR43689">
    <property type="entry name" value="HYDROLASE"/>
    <property type="match status" value="1"/>
</dbReference>
<evidence type="ECO:0000259" key="1">
    <source>
        <dbReference type="Pfam" id="PF12697"/>
    </source>
</evidence>
<dbReference type="STRING" id="1123308.GCA_000380085_01413"/>
<evidence type="ECO:0000313" key="2">
    <source>
        <dbReference type="EMBL" id="SNU88412.1"/>
    </source>
</evidence>
<proteinExistence type="predicted"/>
<keyword evidence="2" id="KW-0378">Hydrolase</keyword>
<dbReference type="SUPFAM" id="SSF53474">
    <property type="entry name" value="alpha/beta-Hydrolases"/>
    <property type="match status" value="1"/>
</dbReference>
<dbReference type="InterPro" id="IPR000073">
    <property type="entry name" value="AB_hydrolase_1"/>
</dbReference>
<dbReference type="InterPro" id="IPR029058">
    <property type="entry name" value="AB_hydrolase_fold"/>
</dbReference>
<dbReference type="Proteomes" id="UP000215185">
    <property type="component" value="Chromosome 1"/>
</dbReference>
<dbReference type="RefSeq" id="WP_018373956.1">
    <property type="nucleotide sequence ID" value="NZ_LT906439.1"/>
</dbReference>
<organism evidence="2 3">
    <name type="scientific">Streptococcus merionis</name>
    <dbReference type="NCBI Taxonomy" id="400065"/>
    <lineage>
        <taxon>Bacteria</taxon>
        <taxon>Bacillati</taxon>
        <taxon>Bacillota</taxon>
        <taxon>Bacilli</taxon>
        <taxon>Lactobacillales</taxon>
        <taxon>Streptococcaceae</taxon>
        <taxon>Streptococcus</taxon>
    </lineage>
</organism>
<sequence length="208" mass="23130">MKLIFLHGLGQRKDSWDKVIAELPEQDCLALDLFPNGQMPDNFDLLRQQVLAVLNVQTESFVLVGLSLGGMLALSFINEKLPLLKGLIISAGQYKLMGNLSYRLQGLAFKCLPASFFKKQGLDKATLISFYQSISDLDMTAALKDFQKPVLTICGEKDKINLKTSRTIAQLAPQGEFRIVPEGNHTLNKDFPVVLSQEVQAFMALLNQ</sequence>
<dbReference type="OrthoDB" id="9775557at2"/>
<name>A0A239ST39_9STRE</name>
<dbReference type="Pfam" id="PF12697">
    <property type="entry name" value="Abhydrolase_6"/>
    <property type="match status" value="1"/>
</dbReference>